<evidence type="ECO:0000256" key="1">
    <source>
        <dbReference type="SAM" id="MobiDB-lite"/>
    </source>
</evidence>
<name>A0A7J7IDI0_9RHOD</name>
<gene>
    <name evidence="2" type="ORF">F1559_003700</name>
</gene>
<comment type="caution">
    <text evidence="2">The sequence shown here is derived from an EMBL/GenBank/DDBJ whole genome shotgun (WGS) entry which is preliminary data.</text>
</comment>
<dbReference type="AlphaFoldDB" id="A0A7J7IDI0"/>
<sequence length="654" mass="73527">MFLWTCADFSGTPHQLTMYCRRGQPLPQGGRPTNVLLSRRKCRVRQARQHLRIFGCTQGAGPEQRPPRTDATGKTVESNNASASEPDELAETRHIDELFNELMRQDLEKRYGKAVAAQWGALPPDAKINWDNPRFREFIEQLVENENTVFSEDPAFDEPDWEHDREIAAFLADNAEKLGLDGPLKDPADLLPPRSTLRDALQHYRQSLGHAPGRDPTFRRADWPPQVLTFESPRRAHKFWHGWCCRYDMERGALIEKNLLKEVSSATLIPEDSALIPLELPPLNQQEQRDPRYDWNMPFGTVVFPDGSYTGGVPAVHSETALGRHHVPVAHAPFELTFGCVITPSFAAESGCQPGLLDVAVEYQDRQASTLRVRWLMPGPMTVPVLAEETLAAYDDFSARMLPETSPSVQWTDRNGVGPLGRVRFPPEEPAFCIFPLYPQMSCCWHASQLVWEPVSSRPLSAETLSRYEVDLDRTEFDDPDIIGTQVKLLRIPRTAQMKGRKDRLGHSIRALLAREATRVAPCTHLLRRSIARYMTVDGALSMPGGRVWMVPNVEEGFVPRRLVHLPGGLVCLFPDRIPRVGFGWDAELWFWGPAFEARLEARDDEILALPNKSLRRILRSYSALGDFVAGGSTQGIGQEPAVPCSSQTAPLID</sequence>
<dbReference type="Proteomes" id="UP000530660">
    <property type="component" value="Unassembled WGS sequence"/>
</dbReference>
<dbReference type="OrthoDB" id="10409710at2759"/>
<proteinExistence type="predicted"/>
<reference evidence="2 3" key="1">
    <citation type="journal article" date="2020" name="J. Phycol.">
        <title>Comparative genome analysis reveals Cyanidiococcus gen. nov., a new extremophilic red algal genus sister to Cyanidioschyzon (Cyanidioschyzonaceae, Rhodophyta).</title>
        <authorList>
            <person name="Liu S.-L."/>
            <person name="Chiang Y.-R."/>
            <person name="Yoon H.S."/>
            <person name="Fu H.-Y."/>
        </authorList>
    </citation>
    <scope>NUCLEOTIDE SEQUENCE [LARGE SCALE GENOMIC DNA]</scope>
    <source>
        <strain evidence="2 3">THAL066</strain>
    </source>
</reference>
<evidence type="ECO:0000313" key="3">
    <source>
        <dbReference type="Proteomes" id="UP000530660"/>
    </source>
</evidence>
<feature type="region of interest" description="Disordered" evidence="1">
    <location>
        <begin position="54"/>
        <end position="89"/>
    </location>
</feature>
<protein>
    <submittedName>
        <fullName evidence="2">Uncharacterized protein</fullName>
    </submittedName>
</protein>
<accession>A0A7J7IDI0</accession>
<keyword evidence="3" id="KW-1185">Reference proteome</keyword>
<evidence type="ECO:0000313" key="2">
    <source>
        <dbReference type="EMBL" id="KAF6001152.1"/>
    </source>
</evidence>
<organism evidence="2 3">
    <name type="scientific">Cyanidiococcus yangmingshanensis</name>
    <dbReference type="NCBI Taxonomy" id="2690220"/>
    <lineage>
        <taxon>Eukaryota</taxon>
        <taxon>Rhodophyta</taxon>
        <taxon>Bangiophyceae</taxon>
        <taxon>Cyanidiales</taxon>
        <taxon>Cyanidiaceae</taxon>
        <taxon>Cyanidiococcus</taxon>
    </lineage>
</organism>
<dbReference type="EMBL" id="VWRR01000016">
    <property type="protein sequence ID" value="KAF6001152.1"/>
    <property type="molecule type" value="Genomic_DNA"/>
</dbReference>